<accession>A0A9D4THZ0</accession>
<dbReference type="PROSITE" id="PS00107">
    <property type="entry name" value="PROTEIN_KINASE_ATP"/>
    <property type="match status" value="1"/>
</dbReference>
<keyword evidence="3 4" id="KW-0067">ATP-binding</keyword>
<dbReference type="EC" id="2.7.11.1" evidence="1"/>
<dbReference type="AlphaFoldDB" id="A0A9D4THZ0"/>
<dbReference type="EMBL" id="SIDB01000011">
    <property type="protein sequence ID" value="KAI3426094.1"/>
    <property type="molecule type" value="Genomic_DNA"/>
</dbReference>
<feature type="region of interest" description="Disordered" evidence="5">
    <location>
        <begin position="444"/>
        <end position="471"/>
    </location>
</feature>
<feature type="binding site" evidence="4">
    <location>
        <position position="59"/>
    </location>
    <ligand>
        <name>ATP</name>
        <dbReference type="ChEBI" id="CHEBI:30616"/>
    </ligand>
</feature>
<dbReference type="GO" id="GO:0035556">
    <property type="term" value="P:intracellular signal transduction"/>
    <property type="evidence" value="ECO:0007669"/>
    <property type="project" value="TreeGrafter"/>
</dbReference>
<evidence type="ECO:0000256" key="2">
    <source>
        <dbReference type="ARBA" id="ARBA00022741"/>
    </source>
</evidence>
<feature type="region of interest" description="Disordered" evidence="5">
    <location>
        <begin position="323"/>
        <end position="354"/>
    </location>
</feature>
<dbReference type="SUPFAM" id="SSF56112">
    <property type="entry name" value="Protein kinase-like (PK-like)"/>
    <property type="match status" value="1"/>
</dbReference>
<dbReference type="PROSITE" id="PS50011">
    <property type="entry name" value="PROTEIN_KINASE_DOM"/>
    <property type="match status" value="1"/>
</dbReference>
<organism evidence="7 8">
    <name type="scientific">Chlorella vulgaris</name>
    <name type="common">Green alga</name>
    <dbReference type="NCBI Taxonomy" id="3077"/>
    <lineage>
        <taxon>Eukaryota</taxon>
        <taxon>Viridiplantae</taxon>
        <taxon>Chlorophyta</taxon>
        <taxon>core chlorophytes</taxon>
        <taxon>Trebouxiophyceae</taxon>
        <taxon>Chlorellales</taxon>
        <taxon>Chlorellaceae</taxon>
        <taxon>Chlorella clade</taxon>
        <taxon>Chlorella</taxon>
    </lineage>
</organism>
<evidence type="ECO:0000256" key="4">
    <source>
        <dbReference type="PROSITE-ProRule" id="PRU10141"/>
    </source>
</evidence>
<evidence type="ECO:0000313" key="8">
    <source>
        <dbReference type="Proteomes" id="UP001055712"/>
    </source>
</evidence>
<gene>
    <name evidence="7" type="ORF">D9Q98_008062</name>
</gene>
<dbReference type="FunFam" id="1.10.510.10:FF:000421">
    <property type="entry name" value="Serine/threonine-protein kinase PAK 6"/>
    <property type="match status" value="1"/>
</dbReference>
<reference evidence="7" key="1">
    <citation type="journal article" date="2019" name="Plant J.">
        <title>Chlorella vulgaris genome assembly and annotation reveals the molecular basis for metabolic acclimation to high light conditions.</title>
        <authorList>
            <person name="Cecchin M."/>
            <person name="Marcolungo L."/>
            <person name="Rossato M."/>
            <person name="Girolomoni L."/>
            <person name="Cosentino E."/>
            <person name="Cuine S."/>
            <person name="Li-Beisson Y."/>
            <person name="Delledonne M."/>
            <person name="Ballottari M."/>
        </authorList>
    </citation>
    <scope>NUCLEOTIDE SEQUENCE</scope>
    <source>
        <strain evidence="7">211/11P</strain>
    </source>
</reference>
<dbReference type="InterPro" id="IPR011009">
    <property type="entry name" value="Kinase-like_dom_sf"/>
</dbReference>
<keyword evidence="8" id="KW-1185">Reference proteome</keyword>
<dbReference type="PANTHER" id="PTHR48012:SF18">
    <property type="entry name" value="HAPPYHOUR, ISOFORM A"/>
    <property type="match status" value="1"/>
</dbReference>
<dbReference type="SMART" id="SM00220">
    <property type="entry name" value="S_TKc"/>
    <property type="match status" value="1"/>
</dbReference>
<evidence type="ECO:0000256" key="3">
    <source>
        <dbReference type="ARBA" id="ARBA00022840"/>
    </source>
</evidence>
<evidence type="ECO:0000259" key="6">
    <source>
        <dbReference type="PROSITE" id="PS50011"/>
    </source>
</evidence>
<dbReference type="GO" id="GO:0004674">
    <property type="term" value="F:protein serine/threonine kinase activity"/>
    <property type="evidence" value="ECO:0007669"/>
    <property type="project" value="UniProtKB-EC"/>
</dbReference>
<dbReference type="InterPro" id="IPR050629">
    <property type="entry name" value="STE20/SPS1-PAK"/>
</dbReference>
<dbReference type="Pfam" id="PF00069">
    <property type="entry name" value="Pkinase"/>
    <property type="match status" value="1"/>
</dbReference>
<dbReference type="Gene3D" id="1.10.510.10">
    <property type="entry name" value="Transferase(Phosphotransferase) domain 1"/>
    <property type="match status" value="1"/>
</dbReference>
<dbReference type="PANTHER" id="PTHR48012">
    <property type="entry name" value="STERILE20-LIKE KINASE, ISOFORM B-RELATED"/>
    <property type="match status" value="1"/>
</dbReference>
<keyword evidence="2 4" id="KW-0547">Nucleotide-binding</keyword>
<sequence>MADAGSSPSRWQRGHEADAGEQYSDPYKIFELIHPLGRGSYGAVHKARILSSGDIVAVKIIPVTEQDEIASIQKEISMLRECNHPNIVKYYGSWRTHDALWICMEYCAGGSVSDVMHTCGGGLDEDMIAYICAQTLAGLAYLHSLGKVHRDIKCGNILLSEAGEVKLADFGVAAQLTNTMSKRNTFIGTPHWMAPEVIQVSQYDGKVDIWALGVSAIEMAEQFPPRWRINPNRVIFMIVKDPAPRLADKERWSLVFQDFVAQCLHKDPRTRPTAKYLQQHKFTSREAVASAAVRALLPLVQQARTHMAEMALMAGIDAQQAGPADDGAFSWHDPRSTLASPAGGGGPYAPAPAHSNGTLAAAHAQHLQAPAAYQQTVAAAGGGFGVAAPPAAGEASGTMVVRQSADEAPGGWGATVVSPAGPPASRGQRRVGFGGGPAGAAGTLVLDSLGRPPLSPRGIGSSGDGGEVAGEPSRDYMAAVHAMDEGPVELQVNGLPAPGARLLPPKMPKTEAQRWVEKLHTLYSSGAVVPLPFLRATDACPLTLLGIDRGPPAAACTPAAAAAAPHELSWQDALQEVVAESSGAEEEAAELPEAVLAQVQGSPVLLSLAASLAHHKRLLAALTAQQAQAGDGLPVRLREQLRVRADDLSTTLRTILCL</sequence>
<dbReference type="Proteomes" id="UP001055712">
    <property type="component" value="Unassembled WGS sequence"/>
</dbReference>
<name>A0A9D4THZ0_CHLVU</name>
<evidence type="ECO:0000256" key="1">
    <source>
        <dbReference type="ARBA" id="ARBA00012513"/>
    </source>
</evidence>
<comment type="caution">
    <text evidence="7">The sequence shown here is derived from an EMBL/GenBank/DDBJ whole genome shotgun (WGS) entry which is preliminary data.</text>
</comment>
<dbReference type="InterPro" id="IPR017441">
    <property type="entry name" value="Protein_kinase_ATP_BS"/>
</dbReference>
<evidence type="ECO:0000256" key="5">
    <source>
        <dbReference type="SAM" id="MobiDB-lite"/>
    </source>
</evidence>
<reference evidence="7" key="2">
    <citation type="submission" date="2020-11" db="EMBL/GenBank/DDBJ databases">
        <authorList>
            <person name="Cecchin M."/>
            <person name="Marcolungo L."/>
            <person name="Rossato M."/>
            <person name="Girolomoni L."/>
            <person name="Cosentino E."/>
            <person name="Cuine S."/>
            <person name="Li-Beisson Y."/>
            <person name="Delledonne M."/>
            <person name="Ballottari M."/>
        </authorList>
    </citation>
    <scope>NUCLEOTIDE SEQUENCE</scope>
    <source>
        <strain evidence="7">211/11P</strain>
        <tissue evidence="7">Whole cell</tissue>
    </source>
</reference>
<dbReference type="GO" id="GO:0005524">
    <property type="term" value="F:ATP binding"/>
    <property type="evidence" value="ECO:0007669"/>
    <property type="project" value="UniProtKB-UniRule"/>
</dbReference>
<dbReference type="OrthoDB" id="248923at2759"/>
<dbReference type="GO" id="GO:0005737">
    <property type="term" value="C:cytoplasm"/>
    <property type="evidence" value="ECO:0007669"/>
    <property type="project" value="TreeGrafter"/>
</dbReference>
<evidence type="ECO:0000313" key="7">
    <source>
        <dbReference type="EMBL" id="KAI3426094.1"/>
    </source>
</evidence>
<proteinExistence type="predicted"/>
<feature type="domain" description="Protein kinase" evidence="6">
    <location>
        <begin position="30"/>
        <end position="283"/>
    </location>
</feature>
<dbReference type="InterPro" id="IPR000719">
    <property type="entry name" value="Prot_kinase_dom"/>
</dbReference>
<protein>
    <recommendedName>
        <fullName evidence="1">non-specific serine/threonine protein kinase</fullName>
        <ecNumber evidence="1">2.7.11.1</ecNumber>
    </recommendedName>
</protein>